<reference evidence="4" key="1">
    <citation type="submission" date="2017-12" db="EMBL/GenBank/DDBJ databases">
        <authorList>
            <consortium name="DOE Joint Genome Institute"/>
            <person name="Mondo S.J."/>
            <person name="Kjaerbolling I."/>
            <person name="Vesth T.C."/>
            <person name="Frisvad J.C."/>
            <person name="Nybo J.L."/>
            <person name="Theobald S."/>
            <person name="Kuo A."/>
            <person name="Bowyer P."/>
            <person name="Matsuda Y."/>
            <person name="Lyhne E.K."/>
            <person name="Kogle M.E."/>
            <person name="Clum A."/>
            <person name="Lipzen A."/>
            <person name="Salamov A."/>
            <person name="Ngan C.Y."/>
            <person name="Daum C."/>
            <person name="Chiniquy J."/>
            <person name="Barry K."/>
            <person name="LaButti K."/>
            <person name="Haridas S."/>
            <person name="Simmons B.A."/>
            <person name="Magnuson J.K."/>
            <person name="Mortensen U.H."/>
            <person name="Larsen T.O."/>
            <person name="Grigoriev I.V."/>
            <person name="Baker S.E."/>
            <person name="Andersen M.R."/>
            <person name="Nordberg H.P."/>
            <person name="Cantor M.N."/>
            <person name="Hua S.X."/>
        </authorList>
    </citation>
    <scope>NUCLEOTIDE SEQUENCE [LARGE SCALE GENOMIC DNA]</scope>
    <source>
        <strain evidence="4">IBT 19404</strain>
    </source>
</reference>
<feature type="compositionally biased region" description="Low complexity" evidence="1">
    <location>
        <begin position="681"/>
        <end position="694"/>
    </location>
</feature>
<dbReference type="InterPro" id="IPR011990">
    <property type="entry name" value="TPR-like_helical_dom_sf"/>
</dbReference>
<evidence type="ECO:0008006" key="5">
    <source>
        <dbReference type="Google" id="ProtNLM"/>
    </source>
</evidence>
<proteinExistence type="predicted"/>
<name>A0A2J5HJQ8_9EURO</name>
<feature type="region of interest" description="Disordered" evidence="1">
    <location>
        <begin position="670"/>
        <end position="783"/>
    </location>
</feature>
<accession>A0A2J5HJQ8</accession>
<keyword evidence="4" id="KW-1185">Reference proteome</keyword>
<dbReference type="Proteomes" id="UP000235023">
    <property type="component" value="Unassembled WGS sequence"/>
</dbReference>
<feature type="region of interest" description="Disordered" evidence="1">
    <location>
        <begin position="510"/>
        <end position="606"/>
    </location>
</feature>
<feature type="compositionally biased region" description="Basic and acidic residues" evidence="1">
    <location>
        <begin position="742"/>
        <end position="783"/>
    </location>
</feature>
<keyword evidence="2" id="KW-0472">Membrane</keyword>
<sequence length="817" mass="91343">MAWGLFTSDTAPCFVTGRTGNYQHPWIQMPVSDTFDQMELPQWNHPVCESPSLMMIFASLGDIHATRYQKTGRPADLKEAISATRIALSISAADDPLSPTLLNNLGSLLLRRHHVLGELDDLDLALYYTRQTLDFISVEDNRFPLVLATFGAVRATRYDEQDDFADLEVAISKIQESLELRPKDETLHISLFNNLGALLWRRYRLTGRPQELDESILSLSKALEGKSNSSTERVACLINCGFAFVQRYRLVEQLGDLDSALRHAQEAMHLDPGNHQLSVLLRGLDTFLERRRDHSLPQSAAKGPWLRMSAVLGFAALLAYSLLVSLFYWIGISPTILLTLTTLLGGILGKRGVDQLFRGRGNLAFSRSPFACVSITGGSKADGHVPKILPTPLIAVPLSSSLRRPRKLNDHREQPLKQHPAQKHQDRSTKHWRSLDVTGIDQDCRVNRGTYDDQRYVLPACQSTSKIQTSRRKSRTDITFAGAHVENHQKVFETARSEPGLSTKEASLLAQRVPPQEPSDFSTGAEDANTAYESDHETQPQLPSQVQVPEPPQRDTKNLAPVDRLKKQDESSPSPETKVRPLQDSEYPEHRIWHDVPSSGAKTANNRRTSIIYQGDTTHELGTNEGLAMGNVSGKQTQIVGHVRYEDTQSGHHDLLGGDRVQPTQFNQYTSSTISGAPEGISSSSIKSSPSQKSVSEDGVDSPFKILIPTVESISSDDDEREYQKEREVRFTGNQDSFSKASMEDGKSEHVDYAEEDERQSSEKWSVRSEHDGSENRARDLDRYSLRAEEEEVEHEAKKSLVNDSVRAYMEPLGLEM</sequence>
<dbReference type="OrthoDB" id="9991317at2759"/>
<protein>
    <recommendedName>
        <fullName evidence="5">Tetratricopeptide repeat domain protein</fullName>
    </recommendedName>
</protein>
<dbReference type="EMBL" id="KZ559598">
    <property type="protein sequence ID" value="PLN77306.1"/>
    <property type="molecule type" value="Genomic_DNA"/>
</dbReference>
<evidence type="ECO:0000313" key="4">
    <source>
        <dbReference type="Proteomes" id="UP000235023"/>
    </source>
</evidence>
<feature type="region of interest" description="Disordered" evidence="1">
    <location>
        <begin position="410"/>
        <end position="434"/>
    </location>
</feature>
<evidence type="ECO:0000256" key="1">
    <source>
        <dbReference type="SAM" id="MobiDB-lite"/>
    </source>
</evidence>
<dbReference type="AlphaFoldDB" id="A0A2J5HJQ8"/>
<evidence type="ECO:0000313" key="3">
    <source>
        <dbReference type="EMBL" id="PLN77306.1"/>
    </source>
</evidence>
<gene>
    <name evidence="3" type="ORF">BDW42DRAFT_5666</name>
</gene>
<feature type="compositionally biased region" description="Basic and acidic residues" evidence="1">
    <location>
        <begin position="552"/>
        <end position="570"/>
    </location>
</feature>
<organism evidence="3 4">
    <name type="scientific">Aspergillus taichungensis</name>
    <dbReference type="NCBI Taxonomy" id="482145"/>
    <lineage>
        <taxon>Eukaryota</taxon>
        <taxon>Fungi</taxon>
        <taxon>Dikarya</taxon>
        <taxon>Ascomycota</taxon>
        <taxon>Pezizomycotina</taxon>
        <taxon>Eurotiomycetes</taxon>
        <taxon>Eurotiomycetidae</taxon>
        <taxon>Eurotiales</taxon>
        <taxon>Aspergillaceae</taxon>
        <taxon>Aspergillus</taxon>
        <taxon>Aspergillus subgen. Circumdati</taxon>
    </lineage>
</organism>
<feature type="transmembrane region" description="Helical" evidence="2">
    <location>
        <begin position="305"/>
        <end position="323"/>
    </location>
</feature>
<dbReference type="Gene3D" id="1.25.40.10">
    <property type="entry name" value="Tetratricopeptide repeat domain"/>
    <property type="match status" value="1"/>
</dbReference>
<keyword evidence="2" id="KW-1133">Transmembrane helix</keyword>
<keyword evidence="2" id="KW-0812">Transmembrane</keyword>
<dbReference type="SUPFAM" id="SSF48452">
    <property type="entry name" value="TPR-like"/>
    <property type="match status" value="1"/>
</dbReference>
<feature type="compositionally biased region" description="Basic and acidic residues" evidence="1">
    <location>
        <begin position="577"/>
        <end position="594"/>
    </location>
</feature>
<evidence type="ECO:0000256" key="2">
    <source>
        <dbReference type="SAM" id="Phobius"/>
    </source>
</evidence>
<feature type="transmembrane region" description="Helical" evidence="2">
    <location>
        <begin position="329"/>
        <end position="348"/>
    </location>
</feature>